<sequence>MGIMRLLGIAAIALVTGAAHAALPAPNPQQAALAAQKKAAADAQAQKDKETLLATMDAISDRWRARAAKEGWPTHAPVPVAAPAAAVSAPTTAATTAPVVAVRSEKAGTAAPSEDIKKRQTQAVPKGTPPTVNAK</sequence>
<evidence type="ECO:0000256" key="2">
    <source>
        <dbReference type="SAM" id="SignalP"/>
    </source>
</evidence>
<feature type="chain" id="PRO_5026062608" description="DUF4148 domain-containing protein" evidence="2">
    <location>
        <begin position="22"/>
        <end position="135"/>
    </location>
</feature>
<evidence type="ECO:0000313" key="3">
    <source>
        <dbReference type="EMBL" id="MTV56190.1"/>
    </source>
</evidence>
<protein>
    <recommendedName>
        <fullName evidence="5">DUF4148 domain-containing protein</fullName>
    </recommendedName>
</protein>
<accession>A0A6I3T3I3</accession>
<proteinExistence type="predicted"/>
<dbReference type="AlphaFoldDB" id="A0A6I3T3I3"/>
<feature type="signal peptide" evidence="2">
    <location>
        <begin position="1"/>
        <end position="21"/>
    </location>
</feature>
<gene>
    <name evidence="3" type="ORF">GM672_26035</name>
</gene>
<reference evidence="3 4" key="1">
    <citation type="submission" date="2019-11" db="EMBL/GenBank/DDBJ databases">
        <title>Type strains purchased from KCTC, JCM and DSMZ.</title>
        <authorList>
            <person name="Lu H."/>
        </authorList>
    </citation>
    <scope>NUCLEOTIDE SEQUENCE [LARGE SCALE GENOMIC DNA]</scope>
    <source>
        <strain evidence="3 4">KCTC 52429</strain>
    </source>
</reference>
<evidence type="ECO:0008006" key="5">
    <source>
        <dbReference type="Google" id="ProtNLM"/>
    </source>
</evidence>
<feature type="region of interest" description="Disordered" evidence="1">
    <location>
        <begin position="104"/>
        <end position="135"/>
    </location>
</feature>
<dbReference type="Proteomes" id="UP000430634">
    <property type="component" value="Unassembled WGS sequence"/>
</dbReference>
<comment type="caution">
    <text evidence="3">The sequence shown here is derived from an EMBL/GenBank/DDBJ whole genome shotgun (WGS) entry which is preliminary data.</text>
</comment>
<dbReference type="EMBL" id="WNKZ01000139">
    <property type="protein sequence ID" value="MTV56190.1"/>
    <property type="molecule type" value="Genomic_DNA"/>
</dbReference>
<evidence type="ECO:0000313" key="4">
    <source>
        <dbReference type="Proteomes" id="UP000430634"/>
    </source>
</evidence>
<evidence type="ECO:0000256" key="1">
    <source>
        <dbReference type="SAM" id="MobiDB-lite"/>
    </source>
</evidence>
<keyword evidence="2" id="KW-0732">Signal</keyword>
<organism evidence="3 4">
    <name type="scientific">Pseudoduganella buxea</name>
    <dbReference type="NCBI Taxonomy" id="1949069"/>
    <lineage>
        <taxon>Bacteria</taxon>
        <taxon>Pseudomonadati</taxon>
        <taxon>Pseudomonadota</taxon>
        <taxon>Betaproteobacteria</taxon>
        <taxon>Burkholderiales</taxon>
        <taxon>Oxalobacteraceae</taxon>
        <taxon>Telluria group</taxon>
        <taxon>Pseudoduganella</taxon>
    </lineage>
</organism>
<name>A0A6I3T3I3_9BURK</name>